<dbReference type="InterPro" id="IPR045975">
    <property type="entry name" value="DUF5931"/>
</dbReference>
<gene>
    <name evidence="7" type="ORF">SAMN05216207_104521</name>
</gene>
<feature type="domain" description="Histidine kinase/HSP90-like ATPase" evidence="5">
    <location>
        <begin position="300"/>
        <end position="389"/>
    </location>
</feature>
<protein>
    <submittedName>
        <fullName evidence="7">Signal transduction histidine kinase</fullName>
    </submittedName>
</protein>
<evidence type="ECO:0000313" key="7">
    <source>
        <dbReference type="EMBL" id="SFO33339.1"/>
    </source>
</evidence>
<dbReference type="PANTHER" id="PTHR24421:SF61">
    <property type="entry name" value="OXYGEN SENSOR HISTIDINE KINASE NREB"/>
    <property type="match status" value="1"/>
</dbReference>
<evidence type="ECO:0000256" key="1">
    <source>
        <dbReference type="ARBA" id="ARBA00022679"/>
    </source>
</evidence>
<evidence type="ECO:0000256" key="2">
    <source>
        <dbReference type="ARBA" id="ARBA00022777"/>
    </source>
</evidence>
<evidence type="ECO:0000256" key="4">
    <source>
        <dbReference type="SAM" id="Phobius"/>
    </source>
</evidence>
<evidence type="ECO:0000256" key="3">
    <source>
        <dbReference type="ARBA" id="ARBA00023012"/>
    </source>
</evidence>
<feature type="transmembrane region" description="Helical" evidence="4">
    <location>
        <begin position="92"/>
        <end position="111"/>
    </location>
</feature>
<organism evidence="7 8">
    <name type="scientific">Pseudonocardia ammonioxydans</name>
    <dbReference type="NCBI Taxonomy" id="260086"/>
    <lineage>
        <taxon>Bacteria</taxon>
        <taxon>Bacillati</taxon>
        <taxon>Actinomycetota</taxon>
        <taxon>Actinomycetes</taxon>
        <taxon>Pseudonocardiales</taxon>
        <taxon>Pseudonocardiaceae</taxon>
        <taxon>Pseudonocardia</taxon>
    </lineage>
</organism>
<dbReference type="Gene3D" id="3.30.565.10">
    <property type="entry name" value="Histidine kinase-like ATPase, C-terminal domain"/>
    <property type="match status" value="1"/>
</dbReference>
<dbReference type="STRING" id="260086.SAMN05216207_104521"/>
<dbReference type="SUPFAM" id="SSF55874">
    <property type="entry name" value="ATPase domain of HSP90 chaperone/DNA topoisomerase II/histidine kinase"/>
    <property type="match status" value="1"/>
</dbReference>
<dbReference type="Pfam" id="PF02518">
    <property type="entry name" value="HATPase_c"/>
    <property type="match status" value="1"/>
</dbReference>
<evidence type="ECO:0000259" key="6">
    <source>
        <dbReference type="Pfam" id="PF19354"/>
    </source>
</evidence>
<dbReference type="InterPro" id="IPR036890">
    <property type="entry name" value="HATPase_C_sf"/>
</dbReference>
<keyword evidence="4" id="KW-1133">Transmembrane helix</keyword>
<feature type="domain" description="DUF5931" evidence="6">
    <location>
        <begin position="25"/>
        <end position="186"/>
    </location>
</feature>
<dbReference type="RefSeq" id="WP_093353261.1">
    <property type="nucleotide sequence ID" value="NZ_FOUY01000045.1"/>
</dbReference>
<dbReference type="PANTHER" id="PTHR24421">
    <property type="entry name" value="NITRATE/NITRITE SENSOR PROTEIN NARX-RELATED"/>
    <property type="match status" value="1"/>
</dbReference>
<dbReference type="AlphaFoldDB" id="A0A1I5GBU5"/>
<dbReference type="Pfam" id="PF19354">
    <property type="entry name" value="DUF5931"/>
    <property type="match status" value="1"/>
</dbReference>
<dbReference type="InterPro" id="IPR050482">
    <property type="entry name" value="Sensor_HK_TwoCompSys"/>
</dbReference>
<feature type="transmembrane region" description="Helical" evidence="4">
    <location>
        <begin position="57"/>
        <end position="80"/>
    </location>
</feature>
<proteinExistence type="predicted"/>
<accession>A0A1I5GBU5</accession>
<keyword evidence="1" id="KW-0808">Transferase</keyword>
<evidence type="ECO:0000313" key="8">
    <source>
        <dbReference type="Proteomes" id="UP000199614"/>
    </source>
</evidence>
<feature type="transmembrane region" description="Helical" evidence="4">
    <location>
        <begin position="170"/>
        <end position="187"/>
    </location>
</feature>
<keyword evidence="8" id="KW-1185">Reference proteome</keyword>
<reference evidence="7 8" key="1">
    <citation type="submission" date="2016-10" db="EMBL/GenBank/DDBJ databases">
        <authorList>
            <person name="de Groot N.N."/>
        </authorList>
    </citation>
    <scope>NUCLEOTIDE SEQUENCE [LARGE SCALE GENOMIC DNA]</scope>
    <source>
        <strain evidence="7 8">CGMCC 4.1877</strain>
    </source>
</reference>
<keyword evidence="4" id="KW-0472">Membrane</keyword>
<keyword evidence="3" id="KW-0902">Two-component regulatory system</keyword>
<feature type="transmembrane region" description="Helical" evidence="4">
    <location>
        <begin position="32"/>
        <end position="51"/>
    </location>
</feature>
<keyword evidence="4" id="KW-0812">Transmembrane</keyword>
<dbReference type="GO" id="GO:0016301">
    <property type="term" value="F:kinase activity"/>
    <property type="evidence" value="ECO:0007669"/>
    <property type="project" value="UniProtKB-KW"/>
</dbReference>
<evidence type="ECO:0000259" key="5">
    <source>
        <dbReference type="Pfam" id="PF02518"/>
    </source>
</evidence>
<name>A0A1I5GBU5_PSUAM</name>
<sequence length="394" mass="41201">MTSLPERARSRAQGATLVDMEHPLEPFWRGIIAYRLLTLLTVVGVTVYHLPGGYERPAAAVGVLLVMAVWTAVTSWGYLGGLPGAPDGRARLAVADLLVCVATMATTPWIVRAAHLDDGGPGMGSIWTSGAVLACAVAFRIRGGLLAALAISAALVLSKQRFGVLELGDIQLLVLAGLTVGFASHVLERTAARLRRLTAEQAAAGERERLTRSIHDGVLQVLAHVQRRGAEIGGDATELGVLAGEQETALRALLAGPGTTDARGRRDLAAALRILASDRVTVSAPGRPVELAAPVVDEVEGAVRAALANVAQHAGAGARAWVLVEELPGTLEVSVRDDGPGIPEGRLAEAEAQGRLGVSRSIRGRVEEIGGTLRLDTGPEIGTEWVIALERGQR</sequence>
<dbReference type="OrthoDB" id="5181554at2"/>
<feature type="transmembrane region" description="Helical" evidence="4">
    <location>
        <begin position="131"/>
        <end position="158"/>
    </location>
</feature>
<dbReference type="GO" id="GO:0000160">
    <property type="term" value="P:phosphorelay signal transduction system"/>
    <property type="evidence" value="ECO:0007669"/>
    <property type="project" value="UniProtKB-KW"/>
</dbReference>
<dbReference type="EMBL" id="FOUY01000045">
    <property type="protein sequence ID" value="SFO33339.1"/>
    <property type="molecule type" value="Genomic_DNA"/>
</dbReference>
<dbReference type="InterPro" id="IPR003594">
    <property type="entry name" value="HATPase_dom"/>
</dbReference>
<keyword evidence="2 7" id="KW-0418">Kinase</keyword>
<dbReference type="NCBIfam" id="NF047322">
    <property type="entry name" value="HK_morpho_MacS"/>
    <property type="match status" value="1"/>
</dbReference>
<dbReference type="Proteomes" id="UP000199614">
    <property type="component" value="Unassembled WGS sequence"/>
</dbReference>